<sequence>MDVGNGQPRLPNCRQQIAQVMTLFAVGQGVEQAHAVGSALQSQRFQRSGQGADRLGQIQAQGFTAQAAHQIVFGFHQLQ</sequence>
<protein>
    <submittedName>
        <fullName evidence="2">Uncharacterized protein</fullName>
    </submittedName>
</protein>
<keyword evidence="1" id="KW-1185">Reference proteome</keyword>
<dbReference type="AlphaFoldDB" id="A0A914YI61"/>
<organism evidence="1 2">
    <name type="scientific">Panagrolaimus superbus</name>
    <dbReference type="NCBI Taxonomy" id="310955"/>
    <lineage>
        <taxon>Eukaryota</taxon>
        <taxon>Metazoa</taxon>
        <taxon>Ecdysozoa</taxon>
        <taxon>Nematoda</taxon>
        <taxon>Chromadorea</taxon>
        <taxon>Rhabditida</taxon>
        <taxon>Tylenchina</taxon>
        <taxon>Panagrolaimomorpha</taxon>
        <taxon>Panagrolaimoidea</taxon>
        <taxon>Panagrolaimidae</taxon>
        <taxon>Panagrolaimus</taxon>
    </lineage>
</organism>
<name>A0A914YI61_9BILA</name>
<accession>A0A914YI61</accession>
<evidence type="ECO:0000313" key="2">
    <source>
        <dbReference type="WBParaSite" id="PSU_v2.g20021.t1"/>
    </source>
</evidence>
<dbReference type="WBParaSite" id="PSU_v2.g20021.t1">
    <property type="protein sequence ID" value="PSU_v2.g20021.t1"/>
    <property type="gene ID" value="PSU_v2.g20021"/>
</dbReference>
<evidence type="ECO:0000313" key="1">
    <source>
        <dbReference type="Proteomes" id="UP000887577"/>
    </source>
</evidence>
<dbReference type="Proteomes" id="UP000887577">
    <property type="component" value="Unplaced"/>
</dbReference>
<proteinExistence type="predicted"/>
<reference evidence="2" key="1">
    <citation type="submission" date="2022-11" db="UniProtKB">
        <authorList>
            <consortium name="WormBaseParasite"/>
        </authorList>
    </citation>
    <scope>IDENTIFICATION</scope>
</reference>